<sequence>MARAADLRFLSATEARAAFLAGRLSPVELLQAQRAAAEALVPRLNCFTQQYWDEAEARARRAEARFAAHRKGSGPRPRPLEGIPFGVKEGHGVAGQPWTDGSLLYEDRIAAATDVSVARLLKAGANQVARTTAPEFACITVTHSRANGVTRNPWNPAVSPGGSGGGAAAALGAGLLTVCEGSDYGGSIRIPAGLCGLVGFRPPAFRVPEGSGWLFNRMNERGPLARSVADCLTLYRLMAGPHLDDPMVAARPRLPRGASGRLPEVRGWRIAYSRDFGGLFEVEPEVAATVENALPGFAEAGCLVEPARLEIAREPFFRAALSAYRLHSQGLVESFDDAQRAQLSDYVRRYDDYFARLDPWPLDEVWDVASSGYRRLAALFRGGVRALVTPTLATTAVPADLDPVDGPVTVDGRAVDPLLGWALSYPVNLWGTLPSITLPCGLTSNGVPLGLQIVGRPYDEAAVFALAAAFEAARPFRDRPWLDGFEG</sequence>
<feature type="domain" description="Amidase" evidence="2">
    <location>
        <begin position="28"/>
        <end position="463"/>
    </location>
</feature>
<organism evidence="3 4">
    <name type="scientific">Tistlia consotensis USBA 355</name>
    <dbReference type="NCBI Taxonomy" id="560819"/>
    <lineage>
        <taxon>Bacteria</taxon>
        <taxon>Pseudomonadati</taxon>
        <taxon>Pseudomonadota</taxon>
        <taxon>Alphaproteobacteria</taxon>
        <taxon>Rhodospirillales</taxon>
        <taxon>Rhodovibrionaceae</taxon>
        <taxon>Tistlia</taxon>
    </lineage>
</organism>
<comment type="similarity">
    <text evidence="1">Belongs to the amidase family.</text>
</comment>
<dbReference type="InterPro" id="IPR023631">
    <property type="entry name" value="Amidase_dom"/>
</dbReference>
<dbReference type="PANTHER" id="PTHR11895:SF7">
    <property type="entry name" value="GLUTAMYL-TRNA(GLN) AMIDOTRANSFERASE SUBUNIT A, MITOCHONDRIAL"/>
    <property type="match status" value="1"/>
</dbReference>
<dbReference type="SUPFAM" id="SSF75304">
    <property type="entry name" value="Amidase signature (AS) enzymes"/>
    <property type="match status" value="1"/>
</dbReference>
<reference evidence="3 4" key="1">
    <citation type="submission" date="2017-04" db="EMBL/GenBank/DDBJ databases">
        <authorList>
            <person name="Afonso C.L."/>
            <person name="Miller P.J."/>
            <person name="Scott M.A."/>
            <person name="Spackman E."/>
            <person name="Goraichik I."/>
            <person name="Dimitrov K.M."/>
            <person name="Suarez D.L."/>
            <person name="Swayne D.E."/>
        </authorList>
    </citation>
    <scope>NUCLEOTIDE SEQUENCE [LARGE SCALE GENOMIC DNA]</scope>
    <source>
        <strain evidence="3 4">USBA 355</strain>
    </source>
</reference>
<dbReference type="Pfam" id="PF01425">
    <property type="entry name" value="Amidase"/>
    <property type="match status" value="1"/>
</dbReference>
<dbReference type="RefSeq" id="WP_085122557.1">
    <property type="nucleotide sequence ID" value="NZ_FWZX01000006.1"/>
</dbReference>
<name>A0A1Y6BLG6_9PROT</name>
<keyword evidence="4" id="KW-1185">Reference proteome</keyword>
<dbReference type="InterPro" id="IPR000120">
    <property type="entry name" value="Amidase"/>
</dbReference>
<dbReference type="PANTHER" id="PTHR11895">
    <property type="entry name" value="TRANSAMIDASE"/>
    <property type="match status" value="1"/>
</dbReference>
<dbReference type="Gene3D" id="3.90.1300.10">
    <property type="entry name" value="Amidase signature (AS) domain"/>
    <property type="match status" value="1"/>
</dbReference>
<dbReference type="STRING" id="560819.SAMN05428998_10694"/>
<proteinExistence type="inferred from homology"/>
<protein>
    <submittedName>
        <fullName evidence="3">Amidase/aspartyl-tRNA(Asn)/glutamyl-tRNA(Gln) amidotransferase subunit A</fullName>
    </submittedName>
</protein>
<dbReference type="EMBL" id="FWZX01000006">
    <property type="protein sequence ID" value="SMF17314.1"/>
    <property type="molecule type" value="Genomic_DNA"/>
</dbReference>
<dbReference type="GO" id="GO:0016740">
    <property type="term" value="F:transferase activity"/>
    <property type="evidence" value="ECO:0007669"/>
    <property type="project" value="UniProtKB-KW"/>
</dbReference>
<dbReference type="Proteomes" id="UP000192917">
    <property type="component" value="Unassembled WGS sequence"/>
</dbReference>
<dbReference type="InterPro" id="IPR036928">
    <property type="entry name" value="AS_sf"/>
</dbReference>
<dbReference type="AlphaFoldDB" id="A0A1Y6BLG6"/>
<keyword evidence="3" id="KW-0808">Transferase</keyword>
<gene>
    <name evidence="3" type="ORF">SAMN05428998_10694</name>
</gene>
<accession>A0A1Y6BLG6</accession>
<evidence type="ECO:0000256" key="1">
    <source>
        <dbReference type="ARBA" id="ARBA00009199"/>
    </source>
</evidence>
<evidence type="ECO:0000259" key="2">
    <source>
        <dbReference type="Pfam" id="PF01425"/>
    </source>
</evidence>
<evidence type="ECO:0000313" key="4">
    <source>
        <dbReference type="Proteomes" id="UP000192917"/>
    </source>
</evidence>
<evidence type="ECO:0000313" key="3">
    <source>
        <dbReference type="EMBL" id="SMF17314.1"/>
    </source>
</evidence>